<accession>A0A8B9FIR2</accession>
<evidence type="ECO:0000256" key="3">
    <source>
        <dbReference type="ARBA" id="ARBA00021409"/>
    </source>
</evidence>
<dbReference type="GO" id="GO:0005942">
    <property type="term" value="C:phosphatidylinositol 3-kinase complex"/>
    <property type="evidence" value="ECO:0007669"/>
    <property type="project" value="TreeGrafter"/>
</dbReference>
<evidence type="ECO:0000256" key="9">
    <source>
        <dbReference type="ARBA" id="ARBA00022786"/>
    </source>
</evidence>
<evidence type="ECO:0000259" key="17">
    <source>
        <dbReference type="PROSITE" id="PS50225"/>
    </source>
</evidence>
<keyword evidence="19" id="KW-1185">Reference proteome</keyword>
<feature type="compositionally biased region" description="Basic and acidic residues" evidence="15">
    <location>
        <begin position="138"/>
        <end position="157"/>
    </location>
</feature>
<dbReference type="Proteomes" id="UP000694522">
    <property type="component" value="Unplaced"/>
</dbReference>
<keyword evidence="8" id="KW-0734">Signal transduction inhibitor</keyword>
<keyword evidence="7" id="KW-0341">Growth regulation</keyword>
<dbReference type="GO" id="GO:0046935">
    <property type="term" value="F:1-phosphatidylinositol-3-kinase regulator activity"/>
    <property type="evidence" value="ECO:0007669"/>
    <property type="project" value="TreeGrafter"/>
</dbReference>
<dbReference type="SUPFAM" id="SSF55550">
    <property type="entry name" value="SH2 domain"/>
    <property type="match status" value="1"/>
</dbReference>
<dbReference type="SMART" id="SM00969">
    <property type="entry name" value="SOCS_box"/>
    <property type="match status" value="1"/>
</dbReference>
<dbReference type="PROSITE" id="PS50001">
    <property type="entry name" value="SH2"/>
    <property type="match status" value="1"/>
</dbReference>
<dbReference type="InterPro" id="IPR001496">
    <property type="entry name" value="SOCS_box"/>
</dbReference>
<keyword evidence="5" id="KW-1017">Isopeptide bond</keyword>
<dbReference type="GO" id="GO:0005737">
    <property type="term" value="C:cytoplasm"/>
    <property type="evidence" value="ECO:0007669"/>
    <property type="project" value="UniProtKB-SubCell"/>
</dbReference>
<dbReference type="GO" id="GO:0009968">
    <property type="term" value="P:negative regulation of signal transduction"/>
    <property type="evidence" value="ECO:0007669"/>
    <property type="project" value="UniProtKB-KW"/>
</dbReference>
<reference evidence="18" key="1">
    <citation type="submission" date="2025-08" db="UniProtKB">
        <authorList>
            <consortium name="Ensembl"/>
        </authorList>
    </citation>
    <scope>IDENTIFICATION</scope>
</reference>
<dbReference type="UniPathway" id="UPA00143"/>
<keyword evidence="4" id="KW-0963">Cytoplasm</keyword>
<dbReference type="PROSITE" id="PS50225">
    <property type="entry name" value="SOCS"/>
    <property type="match status" value="1"/>
</dbReference>
<comment type="subcellular location">
    <subcellularLocation>
        <location evidence="1">Cytoplasm</location>
    </subcellularLocation>
</comment>
<organism evidence="18 19">
    <name type="scientific">Amazona collaria</name>
    <name type="common">yellow-billed parrot</name>
    <dbReference type="NCBI Taxonomy" id="241587"/>
    <lineage>
        <taxon>Eukaryota</taxon>
        <taxon>Metazoa</taxon>
        <taxon>Chordata</taxon>
        <taxon>Craniata</taxon>
        <taxon>Vertebrata</taxon>
        <taxon>Euteleostomi</taxon>
        <taxon>Archelosauria</taxon>
        <taxon>Archosauria</taxon>
        <taxon>Dinosauria</taxon>
        <taxon>Saurischia</taxon>
        <taxon>Theropoda</taxon>
        <taxon>Coelurosauria</taxon>
        <taxon>Aves</taxon>
        <taxon>Neognathae</taxon>
        <taxon>Neoaves</taxon>
        <taxon>Telluraves</taxon>
        <taxon>Australaves</taxon>
        <taxon>Psittaciformes</taxon>
        <taxon>Psittacidae</taxon>
        <taxon>Amazona</taxon>
    </lineage>
</organism>
<dbReference type="Ensembl" id="ENSACOT00000007861.1">
    <property type="protein sequence ID" value="ENSACOP00000007594.1"/>
    <property type="gene ID" value="ENSACOG00000005335.1"/>
</dbReference>
<dbReference type="PANTHER" id="PTHR10155:SF7">
    <property type="entry name" value="SUPPRESSOR OF CYTOKINE SIGNALING 2"/>
    <property type="match status" value="1"/>
</dbReference>
<evidence type="ECO:0000256" key="12">
    <source>
        <dbReference type="ARBA" id="ARBA00045700"/>
    </source>
</evidence>
<keyword evidence="11 14" id="KW-0727">SH2 domain</keyword>
<evidence type="ECO:0000256" key="4">
    <source>
        <dbReference type="ARBA" id="ARBA00022490"/>
    </source>
</evidence>
<evidence type="ECO:0000256" key="5">
    <source>
        <dbReference type="ARBA" id="ARBA00022499"/>
    </source>
</evidence>
<sequence length="474" mass="51753">MFPAPLYIYTTSSTALPLPVPERPEIPGAARAPSLKPPGALLSCRDSLPPRQHGPHLAPVPRGTASRVTLVKGELICASQRSSRPAPSLGPVPLPVAPPPTPILLIPLRAQLSPTTSTSPTPSSPPPSSAVPRLRLPRPRERRISGFALARERDHLRGPPPRPRRRGVGDRLDVGGRRCPSPAPPGGDLSPRVPPLDAGKFRRGSARNARAASGAPLAGIAANHAFSAPRRRPGRGPGPCTRRGFEHRGGGGEAEPFPCRQPLTCVRAEPRPPPPPPMTLRSAESLESTEGSRARWGHPGTAAPVAEEFCEAAQLATAMEELRRAGWYWGNMTVAEAKERLQDAPEGTFLVRDSSHSEYLLTISVKTSAGPTNLRIEYQDGKFRLDSITCVRSRLKQFNSVVHLIEYYVLMCKNRTEAPSNGTVHLYLNKPLYTSTPSLQHRCRITINKCTTQIWELPLPTRLKEYLKEYQYQE</sequence>
<dbReference type="Gene3D" id="3.30.505.10">
    <property type="entry name" value="SH2 domain"/>
    <property type="match status" value="1"/>
</dbReference>
<reference evidence="18" key="2">
    <citation type="submission" date="2025-09" db="UniProtKB">
        <authorList>
            <consortium name="Ensembl"/>
        </authorList>
    </citation>
    <scope>IDENTIFICATION</scope>
</reference>
<evidence type="ECO:0000256" key="1">
    <source>
        <dbReference type="ARBA" id="ARBA00004496"/>
    </source>
</evidence>
<dbReference type="SUPFAM" id="SSF158235">
    <property type="entry name" value="SOCS box-like"/>
    <property type="match status" value="1"/>
</dbReference>
<evidence type="ECO:0000259" key="16">
    <source>
        <dbReference type="PROSITE" id="PS50001"/>
    </source>
</evidence>
<name>A0A8B9FIR2_9PSIT</name>
<dbReference type="InterPro" id="IPR036860">
    <property type="entry name" value="SH2_dom_sf"/>
</dbReference>
<dbReference type="SMART" id="SM00253">
    <property type="entry name" value="SOCS"/>
    <property type="match status" value="1"/>
</dbReference>
<evidence type="ECO:0000313" key="19">
    <source>
        <dbReference type="Proteomes" id="UP000694522"/>
    </source>
</evidence>
<evidence type="ECO:0000256" key="10">
    <source>
        <dbReference type="ARBA" id="ARBA00022843"/>
    </source>
</evidence>
<dbReference type="InterPro" id="IPR028410">
    <property type="entry name" value="SOCS2_SOCS_box"/>
</dbReference>
<feature type="domain" description="SOCS box" evidence="17">
    <location>
        <begin position="427"/>
        <end position="473"/>
    </location>
</feature>
<evidence type="ECO:0000256" key="11">
    <source>
        <dbReference type="ARBA" id="ARBA00022999"/>
    </source>
</evidence>
<dbReference type="InterPro" id="IPR000980">
    <property type="entry name" value="SH2"/>
</dbReference>
<keyword evidence="9" id="KW-0833">Ubl conjugation pathway</keyword>
<keyword evidence="6" id="KW-0597">Phosphoprotein</keyword>
<dbReference type="Gene3D" id="1.10.750.20">
    <property type="entry name" value="SOCS box"/>
    <property type="match status" value="1"/>
</dbReference>
<dbReference type="Pfam" id="PF00017">
    <property type="entry name" value="SH2"/>
    <property type="match status" value="1"/>
</dbReference>
<dbReference type="CDD" id="cd03736">
    <property type="entry name" value="SOCS_SOCS2"/>
    <property type="match status" value="1"/>
</dbReference>
<comment type="function">
    <text evidence="12">Substrate-recognition component of a cullin-5-RING E3 ubiquitin-protein ligase complex (ECS complex, also named CRL5 complex), which mediates the ubiquitination and subsequent proteasomal degradation of target proteins, such as EPOR and GHR. Specifically recognizes and binds phosphorylated proteins via its SH2 domain, promoting their ubiquitination. The ECS(SOCS2) complex acts as a key regulator of growth hormone receptor (GHR) levels by mediating ubiquitination and degradation of GHR, following GHR phosphorylation by JAK2. The ECS(SOCS2) also catalyzes ubiquitination and degradation of JAK2-phosphorylated EPOR.</text>
</comment>
<dbReference type="GO" id="GO:0035556">
    <property type="term" value="P:intracellular signal transduction"/>
    <property type="evidence" value="ECO:0007669"/>
    <property type="project" value="InterPro"/>
</dbReference>
<dbReference type="InterPro" id="IPR035862">
    <property type="entry name" value="SOCS2_SH2"/>
</dbReference>
<evidence type="ECO:0000256" key="2">
    <source>
        <dbReference type="ARBA" id="ARBA00004906"/>
    </source>
</evidence>
<proteinExistence type="predicted"/>
<comment type="subunit">
    <text evidence="13">Substrate-recognition component of the ECS(SOCS2) complex, composed of SOCS2, CUL5, ELOB, ELOC and RNF7/RBX2. Interacts with IGF1R. Interacts with DCUN1D1.</text>
</comment>
<dbReference type="Pfam" id="PF07525">
    <property type="entry name" value="SOCS_box"/>
    <property type="match status" value="1"/>
</dbReference>
<dbReference type="FunFam" id="3.30.505.10:FF:000049">
    <property type="entry name" value="Suppressor of cytokine signaling 2"/>
    <property type="match status" value="1"/>
</dbReference>
<evidence type="ECO:0000256" key="14">
    <source>
        <dbReference type="PROSITE-ProRule" id="PRU00191"/>
    </source>
</evidence>
<dbReference type="InterPro" id="IPR036036">
    <property type="entry name" value="SOCS_box-like_dom_sf"/>
</dbReference>
<feature type="region of interest" description="Disordered" evidence="15">
    <location>
        <begin position="113"/>
        <end position="215"/>
    </location>
</feature>
<evidence type="ECO:0000256" key="13">
    <source>
        <dbReference type="ARBA" id="ARBA00046811"/>
    </source>
</evidence>
<evidence type="ECO:0000256" key="6">
    <source>
        <dbReference type="ARBA" id="ARBA00022553"/>
    </source>
</evidence>
<dbReference type="SMART" id="SM00252">
    <property type="entry name" value="SH2"/>
    <property type="match status" value="1"/>
</dbReference>
<dbReference type="FunFam" id="1.10.750.20:FF:000002">
    <property type="entry name" value="Suppressor of cytokine signaling 2"/>
    <property type="match status" value="1"/>
</dbReference>
<dbReference type="CDD" id="cd10383">
    <property type="entry name" value="SH2_SOCS2"/>
    <property type="match status" value="1"/>
</dbReference>
<dbReference type="AlphaFoldDB" id="A0A8B9FIR2"/>
<evidence type="ECO:0000256" key="8">
    <source>
        <dbReference type="ARBA" id="ARBA00022700"/>
    </source>
</evidence>
<evidence type="ECO:0000313" key="18">
    <source>
        <dbReference type="Ensembl" id="ENSACOP00000007594.1"/>
    </source>
</evidence>
<feature type="domain" description="SH2" evidence="16">
    <location>
        <begin position="327"/>
        <end position="432"/>
    </location>
</feature>
<feature type="compositionally biased region" description="Low complexity" evidence="15">
    <location>
        <begin position="206"/>
        <end position="215"/>
    </location>
</feature>
<protein>
    <recommendedName>
        <fullName evidence="3">Suppressor of cytokine signaling 2</fullName>
    </recommendedName>
</protein>
<evidence type="ECO:0000256" key="7">
    <source>
        <dbReference type="ARBA" id="ARBA00022604"/>
    </source>
</evidence>
<evidence type="ECO:0000256" key="15">
    <source>
        <dbReference type="SAM" id="MobiDB-lite"/>
    </source>
</evidence>
<dbReference type="PANTHER" id="PTHR10155">
    <property type="entry name" value="PHOSPHATIDYLINOSITOL 3-KINASE REGULATORY SUBUNIT"/>
    <property type="match status" value="1"/>
</dbReference>
<dbReference type="PRINTS" id="PR00401">
    <property type="entry name" value="SH2DOMAIN"/>
</dbReference>
<keyword evidence="10" id="KW-0832">Ubl conjugation</keyword>
<dbReference type="GO" id="GO:0016567">
    <property type="term" value="P:protein ubiquitination"/>
    <property type="evidence" value="ECO:0007669"/>
    <property type="project" value="UniProtKB-UniPathway"/>
</dbReference>
<dbReference type="GO" id="GO:0046854">
    <property type="term" value="P:phosphatidylinositol phosphate biosynthetic process"/>
    <property type="evidence" value="ECO:0007669"/>
    <property type="project" value="TreeGrafter"/>
</dbReference>
<feature type="compositionally biased region" description="Basic and acidic residues" evidence="15">
    <location>
        <begin position="167"/>
        <end position="176"/>
    </location>
</feature>
<feature type="region of interest" description="Disordered" evidence="15">
    <location>
        <begin position="20"/>
        <end position="64"/>
    </location>
</feature>
<comment type="pathway">
    <text evidence="2">Protein modification; protein ubiquitination.</text>
</comment>